<sequence>MQNIIFNEICGYCLNLDSSLGVSGDEVDTGRSCKREKARRHMGSHIRRGISEISSDFDITVQVGKQISVIAVADYFGLD</sequence>
<comment type="caution">
    <text evidence="1">The sequence shown here is derived from an EMBL/GenBank/DDBJ whole genome shotgun (WGS) entry which is preliminary data.</text>
</comment>
<keyword evidence="2" id="KW-1185">Reference proteome</keyword>
<evidence type="ECO:0000313" key="2">
    <source>
        <dbReference type="Proteomes" id="UP001458880"/>
    </source>
</evidence>
<organism evidence="1 2">
    <name type="scientific">Popillia japonica</name>
    <name type="common">Japanese beetle</name>
    <dbReference type="NCBI Taxonomy" id="7064"/>
    <lineage>
        <taxon>Eukaryota</taxon>
        <taxon>Metazoa</taxon>
        <taxon>Ecdysozoa</taxon>
        <taxon>Arthropoda</taxon>
        <taxon>Hexapoda</taxon>
        <taxon>Insecta</taxon>
        <taxon>Pterygota</taxon>
        <taxon>Neoptera</taxon>
        <taxon>Endopterygota</taxon>
        <taxon>Coleoptera</taxon>
        <taxon>Polyphaga</taxon>
        <taxon>Scarabaeiformia</taxon>
        <taxon>Scarabaeidae</taxon>
        <taxon>Rutelinae</taxon>
        <taxon>Popillia</taxon>
    </lineage>
</organism>
<protein>
    <submittedName>
        <fullName evidence="1">Uncharacterized protein</fullName>
    </submittedName>
</protein>
<dbReference type="EMBL" id="JASPKY010000306">
    <property type="protein sequence ID" value="KAK9709623.1"/>
    <property type="molecule type" value="Genomic_DNA"/>
</dbReference>
<reference evidence="1 2" key="1">
    <citation type="journal article" date="2024" name="BMC Genomics">
        <title>De novo assembly and annotation of Popillia japonica's genome with initial clues to its potential as an invasive pest.</title>
        <authorList>
            <person name="Cucini C."/>
            <person name="Boschi S."/>
            <person name="Funari R."/>
            <person name="Cardaioli E."/>
            <person name="Iannotti N."/>
            <person name="Marturano G."/>
            <person name="Paoli F."/>
            <person name="Bruttini M."/>
            <person name="Carapelli A."/>
            <person name="Frati F."/>
            <person name="Nardi F."/>
        </authorList>
    </citation>
    <scope>NUCLEOTIDE SEQUENCE [LARGE SCALE GENOMIC DNA]</scope>
    <source>
        <strain evidence="1">DMR45628</strain>
    </source>
</reference>
<proteinExistence type="predicted"/>
<dbReference type="Proteomes" id="UP001458880">
    <property type="component" value="Unassembled WGS sequence"/>
</dbReference>
<gene>
    <name evidence="1" type="ORF">QE152_g26539</name>
</gene>
<evidence type="ECO:0000313" key="1">
    <source>
        <dbReference type="EMBL" id="KAK9709623.1"/>
    </source>
</evidence>
<accession>A0AAW1JYI2</accession>
<dbReference type="AlphaFoldDB" id="A0AAW1JYI2"/>
<name>A0AAW1JYI2_POPJA</name>